<evidence type="ECO:0000313" key="13">
    <source>
        <dbReference type="Proteomes" id="UP000003561"/>
    </source>
</evidence>
<evidence type="ECO:0000256" key="8">
    <source>
        <dbReference type="PROSITE-ProRule" id="PRU00284"/>
    </source>
</evidence>
<accession>C0FT48</accession>
<dbReference type="Proteomes" id="UP000003561">
    <property type="component" value="Unassembled WGS sequence"/>
</dbReference>
<dbReference type="SMART" id="SM00283">
    <property type="entry name" value="MA"/>
    <property type="match status" value="1"/>
</dbReference>
<dbReference type="SUPFAM" id="SSF103190">
    <property type="entry name" value="Sensory domain-like"/>
    <property type="match status" value="1"/>
</dbReference>
<reference evidence="12 13" key="1">
    <citation type="submission" date="2009-02" db="EMBL/GenBank/DDBJ databases">
        <authorList>
            <person name="Fulton L."/>
            <person name="Clifton S."/>
            <person name="Fulton B."/>
            <person name="Xu J."/>
            <person name="Minx P."/>
            <person name="Pepin K.H."/>
            <person name="Johnson M."/>
            <person name="Bhonagiri V."/>
            <person name="Nash W.E."/>
            <person name="Mardis E.R."/>
            <person name="Wilson R.K."/>
        </authorList>
    </citation>
    <scope>NUCLEOTIDE SEQUENCE [LARGE SCALE GENOMIC DNA]</scope>
    <source>
        <strain evidence="12 13">DSM 16841</strain>
    </source>
</reference>
<evidence type="ECO:0000256" key="4">
    <source>
        <dbReference type="ARBA" id="ARBA00022692"/>
    </source>
</evidence>
<dbReference type="InterPro" id="IPR003660">
    <property type="entry name" value="HAMP_dom"/>
</dbReference>
<dbReference type="PANTHER" id="PTHR43531:SF11">
    <property type="entry name" value="METHYL-ACCEPTING CHEMOTAXIS PROTEIN 3"/>
    <property type="match status" value="1"/>
</dbReference>
<keyword evidence="4 9" id="KW-0812">Transmembrane</keyword>
<dbReference type="Pfam" id="PF02743">
    <property type="entry name" value="dCache_1"/>
    <property type="match status" value="1"/>
</dbReference>
<dbReference type="eggNOG" id="COG0840">
    <property type="taxonomic scope" value="Bacteria"/>
</dbReference>
<dbReference type="PROSITE" id="PS50885">
    <property type="entry name" value="HAMP"/>
    <property type="match status" value="1"/>
</dbReference>
<dbReference type="eggNOG" id="COG5000">
    <property type="taxonomic scope" value="Bacteria"/>
</dbReference>
<dbReference type="EMBL" id="ACFY01000084">
    <property type="protein sequence ID" value="EEG94277.1"/>
    <property type="molecule type" value="Genomic_DNA"/>
</dbReference>
<dbReference type="SUPFAM" id="SSF58104">
    <property type="entry name" value="Methyl-accepting chemotaxis protein (MCP) signaling domain"/>
    <property type="match status" value="1"/>
</dbReference>
<dbReference type="GO" id="GO:0006935">
    <property type="term" value="P:chemotaxis"/>
    <property type="evidence" value="ECO:0007669"/>
    <property type="project" value="UniProtKB-KW"/>
</dbReference>
<dbReference type="InterPro" id="IPR051310">
    <property type="entry name" value="MCP_chemotaxis"/>
</dbReference>
<dbReference type="Gene3D" id="3.30.450.20">
    <property type="entry name" value="PAS domain"/>
    <property type="match status" value="2"/>
</dbReference>
<sequence>MRKQTDEKFLKMPEFVCFWQKEYYNKNRLLHFEKMSEKPKRRFDMKTKKKRIAQEIQSRILTIVIAIFMVVAVVVAVMVGNVSLSAQKNDLEMQSKAASYQLEIFFQEYMTIVEQMALDKDVRTLLTETKAGDKITESADYQTVFHEMEKIAAADSDNIQAVWLGDIDANVATQSDGFTSDSSFEITERTWYRAVETNSTILTSAYVEASTGNLILSAAAPVYDENGKNIIGVAGADIALEHIDELLSAYKIGNNGFVILVTSDGTIIYHPNSDNQLKNLSELNVSDSVMKAIQSQNGTSVKYKADGSSKYGYVGRIGTTDYYTLSCMPSSEYLASLIQCIIIVLLLVIVGVVIIIMAIRRLAGNITKPIVALNEVAQELAEGNLDVSLDVSSENEIGELADSIQKTVNRLKEYINYIDEIAYVLNRLSDGKLKFTLKYDYAGDFAKVKDGMMHISESLQGMIENIINSSAQVSAGADDLSRAAQNIAEGASTQAASVEELVATSVSVSEQVKENTDDALKSADETARVTKMMQDSRMQMDQMTDAMNKITETSNEVVSIIKTIEDIADQTNLLALNASIEAARAGEAGKGFAVVASEIGSLAEGSSKAANNTKDLIGVSIQEIERGTELAANVVVSMQEVLDAIENVNGMIGKSAENNQTQNQNIEQIKLGIEEISKAVEDNSASAEETSATSEELAAQAATLEALVKHFDLEDDGSNDTTR</sequence>
<dbReference type="InterPro" id="IPR004089">
    <property type="entry name" value="MCPsignal_dom"/>
</dbReference>
<evidence type="ECO:0000256" key="7">
    <source>
        <dbReference type="ARBA" id="ARBA00029447"/>
    </source>
</evidence>
<feature type="domain" description="Methyl-accepting transducer" evidence="10">
    <location>
        <begin position="469"/>
        <end position="698"/>
    </location>
</feature>
<keyword evidence="5 9" id="KW-1133">Transmembrane helix</keyword>
<comment type="caution">
    <text evidence="12">The sequence shown here is derived from an EMBL/GenBank/DDBJ whole genome shotgun (WGS) entry which is preliminary data.</text>
</comment>
<dbReference type="Pfam" id="PF00015">
    <property type="entry name" value="MCPsignal"/>
    <property type="match status" value="1"/>
</dbReference>
<feature type="transmembrane region" description="Helical" evidence="9">
    <location>
        <begin position="60"/>
        <end position="84"/>
    </location>
</feature>
<dbReference type="CDD" id="cd12913">
    <property type="entry name" value="PDC1_MCP_like"/>
    <property type="match status" value="1"/>
</dbReference>
<keyword evidence="6 9" id="KW-0472">Membrane</keyword>
<comment type="similarity">
    <text evidence="7">Belongs to the methyl-accepting chemotaxis (MCP) protein family.</text>
</comment>
<proteinExistence type="inferred from homology"/>
<evidence type="ECO:0000259" key="11">
    <source>
        <dbReference type="PROSITE" id="PS50885"/>
    </source>
</evidence>
<name>C0FT48_9FIRM</name>
<dbReference type="GO" id="GO:0004888">
    <property type="term" value="F:transmembrane signaling receptor activity"/>
    <property type="evidence" value="ECO:0007669"/>
    <property type="project" value="TreeGrafter"/>
</dbReference>
<dbReference type="CDD" id="cd06225">
    <property type="entry name" value="HAMP"/>
    <property type="match status" value="1"/>
</dbReference>
<feature type="domain" description="HAMP" evidence="11">
    <location>
        <begin position="364"/>
        <end position="416"/>
    </location>
</feature>
<comment type="subcellular location">
    <subcellularLocation>
        <location evidence="1">Cell membrane</location>
        <topology evidence="1">Multi-pass membrane protein</topology>
    </subcellularLocation>
</comment>
<reference evidence="12 13" key="2">
    <citation type="submission" date="2009-03" db="EMBL/GenBank/DDBJ databases">
        <title>Draft genome sequence of Roseburia inulinivorans (DSM 16841).</title>
        <authorList>
            <person name="Sudarsanam P."/>
            <person name="Ley R."/>
            <person name="Guruge J."/>
            <person name="Turnbaugh P.J."/>
            <person name="Mahowald M."/>
            <person name="Liep D."/>
            <person name="Gordon J."/>
        </authorList>
    </citation>
    <scope>NUCLEOTIDE SEQUENCE [LARGE SCALE GENOMIC DNA]</scope>
    <source>
        <strain evidence="12 13">DSM 16841</strain>
    </source>
</reference>
<dbReference type="Gene3D" id="6.10.340.10">
    <property type="match status" value="1"/>
</dbReference>
<organism evidence="12 13">
    <name type="scientific">Roseburia inulinivorans DSM 16841</name>
    <dbReference type="NCBI Taxonomy" id="622312"/>
    <lineage>
        <taxon>Bacteria</taxon>
        <taxon>Bacillati</taxon>
        <taxon>Bacillota</taxon>
        <taxon>Clostridia</taxon>
        <taxon>Lachnospirales</taxon>
        <taxon>Lachnospiraceae</taxon>
        <taxon>Roseburia</taxon>
    </lineage>
</organism>
<evidence type="ECO:0000256" key="2">
    <source>
        <dbReference type="ARBA" id="ARBA00022475"/>
    </source>
</evidence>
<evidence type="ECO:0000313" key="12">
    <source>
        <dbReference type="EMBL" id="EEG94277.1"/>
    </source>
</evidence>
<dbReference type="CDD" id="cd12912">
    <property type="entry name" value="PDC2_MCP_like"/>
    <property type="match status" value="1"/>
</dbReference>
<protein>
    <submittedName>
        <fullName evidence="12">Methyl-accepting chemotaxis protein signaling domain protein</fullName>
    </submittedName>
</protein>
<dbReference type="Gene3D" id="1.10.287.950">
    <property type="entry name" value="Methyl-accepting chemotaxis protein"/>
    <property type="match status" value="1"/>
</dbReference>
<keyword evidence="3" id="KW-0145">Chemotaxis</keyword>
<gene>
    <name evidence="12" type="ORF">ROSEINA2194_01915</name>
</gene>
<dbReference type="AlphaFoldDB" id="C0FT48"/>
<dbReference type="PROSITE" id="PS50111">
    <property type="entry name" value="CHEMOTAXIS_TRANSDUC_2"/>
    <property type="match status" value="1"/>
</dbReference>
<dbReference type="GO" id="GO:0005886">
    <property type="term" value="C:plasma membrane"/>
    <property type="evidence" value="ECO:0007669"/>
    <property type="project" value="UniProtKB-SubCell"/>
</dbReference>
<evidence type="ECO:0000256" key="9">
    <source>
        <dbReference type="SAM" id="Phobius"/>
    </source>
</evidence>
<evidence type="ECO:0000256" key="5">
    <source>
        <dbReference type="ARBA" id="ARBA00022989"/>
    </source>
</evidence>
<dbReference type="InterPro" id="IPR029151">
    <property type="entry name" value="Sensor-like_sf"/>
</dbReference>
<dbReference type="SMART" id="SM00304">
    <property type="entry name" value="HAMP"/>
    <property type="match status" value="1"/>
</dbReference>
<feature type="transmembrane region" description="Helical" evidence="9">
    <location>
        <begin position="333"/>
        <end position="359"/>
    </location>
</feature>
<dbReference type="GO" id="GO:0007165">
    <property type="term" value="P:signal transduction"/>
    <property type="evidence" value="ECO:0007669"/>
    <property type="project" value="UniProtKB-KW"/>
</dbReference>
<evidence type="ECO:0000259" key="10">
    <source>
        <dbReference type="PROSITE" id="PS50111"/>
    </source>
</evidence>
<evidence type="ECO:0000256" key="1">
    <source>
        <dbReference type="ARBA" id="ARBA00004651"/>
    </source>
</evidence>
<dbReference type="PANTHER" id="PTHR43531">
    <property type="entry name" value="PROTEIN ICFG"/>
    <property type="match status" value="1"/>
</dbReference>
<evidence type="ECO:0000256" key="3">
    <source>
        <dbReference type="ARBA" id="ARBA00022500"/>
    </source>
</evidence>
<evidence type="ECO:0000256" key="6">
    <source>
        <dbReference type="ARBA" id="ARBA00023136"/>
    </source>
</evidence>
<keyword evidence="8" id="KW-0807">Transducer</keyword>
<keyword evidence="2" id="KW-1003">Cell membrane</keyword>
<dbReference type="InterPro" id="IPR033479">
    <property type="entry name" value="dCache_1"/>
</dbReference>
<dbReference type="Pfam" id="PF00672">
    <property type="entry name" value="HAMP"/>
    <property type="match status" value="1"/>
</dbReference>